<dbReference type="InterPro" id="IPR007421">
    <property type="entry name" value="Schlafen_AlbA_2_dom"/>
</dbReference>
<dbReference type="AlphaFoldDB" id="A0A7J6YBP2"/>
<name>A0A7J6YBP2_TRYCR</name>
<evidence type="ECO:0000313" key="2">
    <source>
        <dbReference type="EMBL" id="KAF5224204.1"/>
    </source>
</evidence>
<sequence>MCWLNCCFCGSPTEAAACCVESGCLRQMRQGCRMHECDVSDVSAAATEEAVANVIAAAANCSDGSDVVLIRLRLLHGPSDTHTGWSRREKDMLLLCLDRSVPRVYPPIDPLQYTQTPPEFLLEDGVRVVRLSITPSSRYSSFTTVPHRVEGICLRPHSTSADITDNNSASAAGAVEDNEDVASTTRLARRRWRKAAWMTARIFNEGGWYHAERRYAKVHNETVGSGRNTVNSENILDAAMRLTEKRLLHVDVFGMEFIGVIVALTSRYAYVAVPFFQDGQNIPQWSLVSRLGIPSLLEEERKKFTRKRERSDRVADDSKDFLNEEELVSHDARPLLRLPPDHCVRVVLRANKVYCKHQRSVIDGQALISVAFEDAAILSCTAVGDKSNFMESLSTYSDVLQIVQASCARFLRGYGKYTEMPADNAGERLFTALTDTVSVHLKKLRGREGQSPVTVSSPQEIPTLFEGTCVEFKAKIERWQDGADDISPGQRRHSTVNLERIRHTVAAMASTMGGVLLVGVTDDGEVIGHARDALKELRLSGFCPAMVKGNVTVTEMRAVSGDRPTTMPKDWWKKANPQKREQQTVEEKTDRVVTVITVKRGPAPFYTTSRCSVPYTRGFASTVPLHVVVCARRIADLLP</sequence>
<dbReference type="VEuPathDB" id="TriTrypDB:BCY84_14649"/>
<comment type="caution">
    <text evidence="2">The sequence shown here is derived from an EMBL/GenBank/DDBJ whole genome shotgun (WGS) entry which is preliminary data.</text>
</comment>
<gene>
    <name evidence="2" type="ORF">ECC02_002790</name>
</gene>
<accession>A0A7J6YBP2</accession>
<dbReference type="Proteomes" id="UP000583944">
    <property type="component" value="Unassembled WGS sequence"/>
</dbReference>
<dbReference type="EMBL" id="JABDHM010000014">
    <property type="protein sequence ID" value="KAF5224204.1"/>
    <property type="molecule type" value="Genomic_DNA"/>
</dbReference>
<evidence type="ECO:0000259" key="1">
    <source>
        <dbReference type="Pfam" id="PF04326"/>
    </source>
</evidence>
<evidence type="ECO:0000313" key="3">
    <source>
        <dbReference type="Proteomes" id="UP000583944"/>
    </source>
</evidence>
<feature type="domain" description="Schlafen AlbA-2" evidence="1">
    <location>
        <begin position="466"/>
        <end position="556"/>
    </location>
</feature>
<dbReference type="Pfam" id="PF04326">
    <property type="entry name" value="SLFN_AlbA_2"/>
    <property type="match status" value="1"/>
</dbReference>
<organism evidence="2 3">
    <name type="scientific">Trypanosoma cruzi</name>
    <dbReference type="NCBI Taxonomy" id="5693"/>
    <lineage>
        <taxon>Eukaryota</taxon>
        <taxon>Discoba</taxon>
        <taxon>Euglenozoa</taxon>
        <taxon>Kinetoplastea</taxon>
        <taxon>Metakinetoplastina</taxon>
        <taxon>Trypanosomatida</taxon>
        <taxon>Trypanosomatidae</taxon>
        <taxon>Trypanosoma</taxon>
        <taxon>Schizotrypanum</taxon>
    </lineage>
</organism>
<protein>
    <recommendedName>
        <fullName evidence="1">Schlafen AlbA-2 domain-containing protein</fullName>
    </recommendedName>
</protein>
<dbReference type="InterPro" id="IPR038461">
    <property type="entry name" value="Schlafen_AlbA_2_dom_sf"/>
</dbReference>
<reference evidence="2 3" key="1">
    <citation type="journal article" date="2019" name="Genome Biol. Evol.">
        <title>Nanopore Sequencing Significantly Improves Genome Assembly of the Protozoan Parasite Trypanosoma cruzi.</title>
        <authorList>
            <person name="Diaz-Viraque F."/>
            <person name="Pita S."/>
            <person name="Greif G."/>
            <person name="de Souza R.C.M."/>
            <person name="Iraola G."/>
            <person name="Robello C."/>
        </authorList>
    </citation>
    <scope>NUCLEOTIDE SEQUENCE [LARGE SCALE GENOMIC DNA]</scope>
    <source>
        <strain evidence="2 3">Berenice</strain>
    </source>
</reference>
<proteinExistence type="predicted"/>
<dbReference type="Gene3D" id="3.30.950.30">
    <property type="entry name" value="Schlafen, AAA domain"/>
    <property type="match status" value="1"/>
</dbReference>
<dbReference type="VEuPathDB" id="TriTrypDB:ECC02_002790"/>